<comment type="caution">
    <text evidence="1">The sequence shown here is derived from an EMBL/GenBank/DDBJ whole genome shotgun (WGS) entry which is preliminary data.</text>
</comment>
<evidence type="ECO:0000313" key="1">
    <source>
        <dbReference type="EMBL" id="TVU45804.1"/>
    </source>
</evidence>
<reference evidence="1 2" key="1">
    <citation type="journal article" date="2019" name="Sci. Rep.">
        <title>A high-quality genome of Eragrostis curvula grass provides insights into Poaceae evolution and supports new strategies to enhance forage quality.</title>
        <authorList>
            <person name="Carballo J."/>
            <person name="Santos B.A.C.M."/>
            <person name="Zappacosta D."/>
            <person name="Garbus I."/>
            <person name="Selva J.P."/>
            <person name="Gallo C.A."/>
            <person name="Diaz A."/>
            <person name="Albertini E."/>
            <person name="Caccamo M."/>
            <person name="Echenique V."/>
        </authorList>
    </citation>
    <scope>NUCLEOTIDE SEQUENCE [LARGE SCALE GENOMIC DNA]</scope>
    <source>
        <strain evidence="2">cv. Victoria</strain>
        <tissue evidence="1">Leaf</tissue>
    </source>
</reference>
<dbReference type="EMBL" id="RWGY01000004">
    <property type="protein sequence ID" value="TVU45804.1"/>
    <property type="molecule type" value="Genomic_DNA"/>
</dbReference>
<sequence>MRKRDKEVDLAELKKCLAKAYELEDPKCIVKHTSCQSSGQSSVQLDDHKQKADVKLHYEVLGDLLYGASTALGLIFCRKARQLAQEYKVSLGPLTFSCKR</sequence>
<accession>A0A5J9WEW2</accession>
<evidence type="ECO:0000313" key="2">
    <source>
        <dbReference type="Proteomes" id="UP000324897"/>
    </source>
</evidence>
<dbReference type="AlphaFoldDB" id="A0A5J9WEW2"/>
<organism evidence="1 2">
    <name type="scientific">Eragrostis curvula</name>
    <name type="common">weeping love grass</name>
    <dbReference type="NCBI Taxonomy" id="38414"/>
    <lineage>
        <taxon>Eukaryota</taxon>
        <taxon>Viridiplantae</taxon>
        <taxon>Streptophyta</taxon>
        <taxon>Embryophyta</taxon>
        <taxon>Tracheophyta</taxon>
        <taxon>Spermatophyta</taxon>
        <taxon>Magnoliopsida</taxon>
        <taxon>Liliopsida</taxon>
        <taxon>Poales</taxon>
        <taxon>Poaceae</taxon>
        <taxon>PACMAD clade</taxon>
        <taxon>Chloridoideae</taxon>
        <taxon>Eragrostideae</taxon>
        <taxon>Eragrostidinae</taxon>
        <taxon>Eragrostis</taxon>
    </lineage>
</organism>
<protein>
    <submittedName>
        <fullName evidence="1">Uncharacterized protein</fullName>
    </submittedName>
</protein>
<name>A0A5J9WEW2_9POAL</name>
<dbReference type="Proteomes" id="UP000324897">
    <property type="component" value="Chromosome 5"/>
</dbReference>
<gene>
    <name evidence="1" type="ORF">EJB05_05307</name>
</gene>
<feature type="non-terminal residue" evidence="1">
    <location>
        <position position="1"/>
    </location>
</feature>
<proteinExistence type="predicted"/>
<dbReference type="Gramene" id="TVU45804">
    <property type="protein sequence ID" value="TVU45804"/>
    <property type="gene ID" value="EJB05_05307"/>
</dbReference>
<keyword evidence="2" id="KW-1185">Reference proteome</keyword>